<dbReference type="InterPro" id="IPR004499">
    <property type="entry name" value="Pro-tRNA-ligase_IIa_arc-type"/>
</dbReference>
<evidence type="ECO:0000256" key="5">
    <source>
        <dbReference type="ARBA" id="ARBA00022917"/>
    </source>
</evidence>
<comment type="caution">
    <text evidence="8">The sequence shown here is derived from an EMBL/GenBank/DDBJ whole genome shotgun (WGS) entry which is preliminary data.</text>
</comment>
<dbReference type="InterPro" id="IPR017449">
    <property type="entry name" value="Pro-tRNA_synth_II"/>
</dbReference>
<dbReference type="SUPFAM" id="SSF55681">
    <property type="entry name" value="Class II aaRS and biotin synthetases"/>
    <property type="match status" value="2"/>
</dbReference>
<evidence type="ECO:0000256" key="3">
    <source>
        <dbReference type="ARBA" id="ARBA00022598"/>
    </source>
</evidence>
<dbReference type="GO" id="GO:0016874">
    <property type="term" value="F:ligase activity"/>
    <property type="evidence" value="ECO:0007669"/>
    <property type="project" value="UniProtKB-KW"/>
</dbReference>
<proteinExistence type="predicted"/>
<evidence type="ECO:0000256" key="2">
    <source>
        <dbReference type="ARBA" id="ARBA00022490"/>
    </source>
</evidence>
<dbReference type="GeneID" id="77320403"/>
<evidence type="ECO:0000313" key="9">
    <source>
        <dbReference type="Proteomes" id="UP001208935"/>
    </source>
</evidence>
<dbReference type="EC" id="6.1.1.15" evidence="1"/>
<keyword evidence="5" id="KW-0648">Protein biosynthesis</keyword>
<dbReference type="SMART" id="SM00946">
    <property type="entry name" value="ProRS-C_1"/>
    <property type="match status" value="1"/>
</dbReference>
<feature type="domain" description="Aminoacyl-transfer RNA synthetases class-II family profile" evidence="7">
    <location>
        <begin position="41"/>
        <end position="125"/>
    </location>
</feature>
<dbReference type="InterPro" id="IPR006195">
    <property type="entry name" value="aa-tRNA-synth_II"/>
</dbReference>
<dbReference type="SUPFAM" id="SSF64586">
    <property type="entry name" value="C-terminal domain of ProRS"/>
    <property type="match status" value="1"/>
</dbReference>
<dbReference type="Gene3D" id="3.30.930.10">
    <property type="entry name" value="Bira Bifunctional Protein, Domain 2"/>
    <property type="match status" value="2"/>
</dbReference>
<accession>A0ABT3KV32</accession>
<protein>
    <recommendedName>
        <fullName evidence="1">proline--tRNA ligase</fullName>
        <ecNumber evidence="1">6.1.1.15</ecNumber>
    </recommendedName>
</protein>
<dbReference type="EMBL" id="QZCW01000002">
    <property type="protein sequence ID" value="MCW5322178.1"/>
    <property type="molecule type" value="Genomic_DNA"/>
</dbReference>
<keyword evidence="2" id="KW-0963">Cytoplasm</keyword>
<dbReference type="RefSeq" id="WP_010109919.1">
    <property type="nucleotide sequence ID" value="NZ_QZCW01000002.1"/>
</dbReference>
<keyword evidence="4" id="KW-0067">ATP-binding</keyword>
<dbReference type="SUPFAM" id="SSF52954">
    <property type="entry name" value="Class II aaRS ABD-related"/>
    <property type="match status" value="1"/>
</dbReference>
<dbReference type="PROSITE" id="PS50862">
    <property type="entry name" value="AA_TRNA_LIGASE_II"/>
    <property type="match status" value="1"/>
</dbReference>
<dbReference type="PANTHER" id="PTHR43382">
    <property type="entry name" value="PROLYL-TRNA SYNTHETASE"/>
    <property type="match status" value="1"/>
</dbReference>
<dbReference type="Pfam" id="PF03129">
    <property type="entry name" value="HGTP_anticodon"/>
    <property type="match status" value="1"/>
</dbReference>
<evidence type="ECO:0000313" key="8">
    <source>
        <dbReference type="EMBL" id="MCW5322178.1"/>
    </source>
</evidence>
<gene>
    <name evidence="8" type="ORF">D5039_13765</name>
</gene>
<sequence length="397" mass="44891">MHAIHPTREQDYSEWYQQVIREADLAETSPARGCMIIKPLGYGLWENMQQTLDRMFKDTGHQNVYFPLFIPLSFFEKEAAHVEGFAKECAVVTHRRLEAKPGGGLQPAGELEEPLIVRPTSETIIGAAFAKWKAGTSHFLGQNFARASEIKFQNEAGQEEFAWTTSWGVSTRLIGALIMAHGDDDGLVIPPRLAPHHVVILPIQRNEADRVRVMEYCERLAKELRAQPFGEGRVRVEIDARNMGGGGKTWSHIKRGVPIRLEIGPRDLDAGSVTLGRRDRPAQQRESMAHEQFVSSIGEILEDMQSRLFQRALAFRREHTREITEREEFERWYAGAEEGIHGGFALCPFVDDPRIAAQLAALKVSVRCIPFEQAQRRSACLFTGKPTDQWAIFARAY</sequence>
<dbReference type="InterPro" id="IPR045864">
    <property type="entry name" value="aa-tRNA-synth_II/BPL/LPL"/>
</dbReference>
<evidence type="ECO:0000256" key="4">
    <source>
        <dbReference type="ARBA" id="ARBA00022840"/>
    </source>
</evidence>
<reference evidence="9" key="1">
    <citation type="submission" date="2023-07" db="EMBL/GenBank/DDBJ databases">
        <title>Verminephrobacter genomes.</title>
        <authorList>
            <person name="Lund M.B."/>
        </authorList>
    </citation>
    <scope>NUCLEOTIDE SEQUENCE [LARGE SCALE GENOMIC DNA]</scope>
    <source>
        <strain evidence="9">AtM5-05</strain>
    </source>
</reference>
<keyword evidence="9" id="KW-1185">Reference proteome</keyword>
<name>A0ABT3KV32_9BURK</name>
<organism evidence="8 9">
    <name type="scientific">Verminephrobacter aporrectodeae subsp. tuberculatae</name>
    <dbReference type="NCBI Taxonomy" id="1110392"/>
    <lineage>
        <taxon>Bacteria</taxon>
        <taxon>Pseudomonadati</taxon>
        <taxon>Pseudomonadota</taxon>
        <taxon>Betaproteobacteria</taxon>
        <taxon>Burkholderiales</taxon>
        <taxon>Comamonadaceae</taxon>
        <taxon>Verminephrobacter</taxon>
    </lineage>
</organism>
<dbReference type="InterPro" id="IPR016061">
    <property type="entry name" value="Pro-tRNA_ligase_II_C"/>
</dbReference>
<dbReference type="Gene3D" id="3.40.50.800">
    <property type="entry name" value="Anticodon-binding domain"/>
    <property type="match status" value="1"/>
</dbReference>
<evidence type="ECO:0000256" key="6">
    <source>
        <dbReference type="ARBA" id="ARBA00023146"/>
    </source>
</evidence>
<evidence type="ECO:0000259" key="7">
    <source>
        <dbReference type="PROSITE" id="PS50862"/>
    </source>
</evidence>
<keyword evidence="3 8" id="KW-0436">Ligase</keyword>
<dbReference type="Proteomes" id="UP001208935">
    <property type="component" value="Unassembled WGS sequence"/>
</dbReference>
<dbReference type="InterPro" id="IPR004154">
    <property type="entry name" value="Anticodon-bd"/>
</dbReference>
<keyword evidence="6" id="KW-0030">Aminoacyl-tRNA synthetase</keyword>
<keyword evidence="4" id="KW-0547">Nucleotide-binding</keyword>
<evidence type="ECO:0000256" key="1">
    <source>
        <dbReference type="ARBA" id="ARBA00012831"/>
    </source>
</evidence>
<dbReference type="InterPro" id="IPR036621">
    <property type="entry name" value="Anticodon-bd_dom_sf"/>
</dbReference>
<dbReference type="Pfam" id="PF09180">
    <property type="entry name" value="ProRS-C_1"/>
    <property type="match status" value="1"/>
</dbReference>
<dbReference type="Gene3D" id="3.30.110.30">
    <property type="entry name" value="C-terminal domain of ProRS"/>
    <property type="match status" value="1"/>
</dbReference>
<dbReference type="PANTHER" id="PTHR43382:SF2">
    <property type="entry name" value="BIFUNCTIONAL GLUTAMATE_PROLINE--TRNA LIGASE"/>
    <property type="match status" value="1"/>
</dbReference>